<dbReference type="Proteomes" id="UP000649179">
    <property type="component" value="Unassembled WGS sequence"/>
</dbReference>
<dbReference type="CDD" id="cd00118">
    <property type="entry name" value="LysM"/>
    <property type="match status" value="1"/>
</dbReference>
<dbReference type="PROSITE" id="PS51782">
    <property type="entry name" value="LYSM"/>
    <property type="match status" value="1"/>
</dbReference>
<dbReference type="InterPro" id="IPR036779">
    <property type="entry name" value="LysM_dom_sf"/>
</dbReference>
<dbReference type="EMBL" id="BMKQ01000001">
    <property type="protein sequence ID" value="GGF38104.1"/>
    <property type="molecule type" value="Genomic_DNA"/>
</dbReference>
<dbReference type="SUPFAM" id="SSF54106">
    <property type="entry name" value="LysM domain"/>
    <property type="match status" value="1"/>
</dbReference>
<dbReference type="AlphaFoldDB" id="A0A917F302"/>
<keyword evidence="1" id="KW-0732">Signal</keyword>
<dbReference type="Gene3D" id="3.10.350.10">
    <property type="entry name" value="LysM domain"/>
    <property type="match status" value="1"/>
</dbReference>
<protein>
    <recommendedName>
        <fullName evidence="2">LysM domain-containing protein</fullName>
    </recommendedName>
</protein>
<feature type="domain" description="LysM" evidence="2">
    <location>
        <begin position="44"/>
        <end position="88"/>
    </location>
</feature>
<name>A0A917F302_9ACTN</name>
<dbReference type="PANTHER" id="PTHR37423">
    <property type="entry name" value="SOLUBLE LYTIC MUREIN TRANSGLYCOSYLASE-RELATED"/>
    <property type="match status" value="1"/>
</dbReference>
<dbReference type="PANTHER" id="PTHR37423:SF2">
    <property type="entry name" value="MEMBRANE-BOUND LYTIC MUREIN TRANSGLYCOSYLASE C"/>
    <property type="match status" value="1"/>
</dbReference>
<dbReference type="SUPFAM" id="SSF53955">
    <property type="entry name" value="Lysozyme-like"/>
    <property type="match status" value="1"/>
</dbReference>
<dbReference type="Pfam" id="PF01476">
    <property type="entry name" value="LysM"/>
    <property type="match status" value="1"/>
</dbReference>
<comment type="caution">
    <text evidence="3">The sequence shown here is derived from an EMBL/GenBank/DDBJ whole genome shotgun (WGS) entry which is preliminary data.</text>
</comment>
<organism evidence="3 4">
    <name type="scientific">Marmoricola endophyticus</name>
    <dbReference type="NCBI Taxonomy" id="2040280"/>
    <lineage>
        <taxon>Bacteria</taxon>
        <taxon>Bacillati</taxon>
        <taxon>Actinomycetota</taxon>
        <taxon>Actinomycetes</taxon>
        <taxon>Propionibacteriales</taxon>
        <taxon>Nocardioidaceae</taxon>
        <taxon>Marmoricola</taxon>
    </lineage>
</organism>
<dbReference type="CDD" id="cd00254">
    <property type="entry name" value="LT-like"/>
    <property type="match status" value="1"/>
</dbReference>
<dbReference type="Pfam" id="PF01464">
    <property type="entry name" value="SLT"/>
    <property type="match status" value="1"/>
</dbReference>
<dbReference type="InterPro" id="IPR018392">
    <property type="entry name" value="LysM"/>
</dbReference>
<dbReference type="Gene3D" id="1.10.530.10">
    <property type="match status" value="1"/>
</dbReference>
<dbReference type="InterPro" id="IPR023346">
    <property type="entry name" value="Lysozyme-like_dom_sf"/>
</dbReference>
<proteinExistence type="predicted"/>
<reference evidence="3" key="2">
    <citation type="submission" date="2020-09" db="EMBL/GenBank/DDBJ databases">
        <authorList>
            <person name="Sun Q."/>
            <person name="Zhou Y."/>
        </authorList>
    </citation>
    <scope>NUCLEOTIDE SEQUENCE</scope>
    <source>
        <strain evidence="3">CGMCC 1.16067</strain>
    </source>
</reference>
<sequence>MPLIRLLGTLTITVLIALGGTLLTASSAQAKAKPWPGHPDRHLVDYRVRPGDTAAGIATRFHAWTAELRRVNHKTTTSTWFVGERVTVPVVTSRAGGKRASTTSAQPKRTEVRRAVIRAADRHGVARSLALAVAWHESGWQQQVRSPVGAVGTMQVMPGNRSWLSTLVGRELHLKDLGDNATAGVVLLKILRSEHSRKGTLAAYYQGQGSIESNGVYKSTKQYVANVTANQMRLIKGWRPDR</sequence>
<feature type="chain" id="PRO_5037410427" description="LysM domain-containing protein" evidence="1">
    <location>
        <begin position="31"/>
        <end position="242"/>
    </location>
</feature>
<reference evidence="3" key="1">
    <citation type="journal article" date="2014" name="Int. J. Syst. Evol. Microbiol.">
        <title>Complete genome sequence of Corynebacterium casei LMG S-19264T (=DSM 44701T), isolated from a smear-ripened cheese.</title>
        <authorList>
            <consortium name="US DOE Joint Genome Institute (JGI-PGF)"/>
            <person name="Walter F."/>
            <person name="Albersmeier A."/>
            <person name="Kalinowski J."/>
            <person name="Ruckert C."/>
        </authorList>
    </citation>
    <scope>NUCLEOTIDE SEQUENCE</scope>
    <source>
        <strain evidence="3">CGMCC 1.16067</strain>
    </source>
</reference>
<dbReference type="RefSeq" id="WP_188778714.1">
    <property type="nucleotide sequence ID" value="NZ_BMKQ01000001.1"/>
</dbReference>
<evidence type="ECO:0000256" key="1">
    <source>
        <dbReference type="SAM" id="SignalP"/>
    </source>
</evidence>
<gene>
    <name evidence="3" type="ORF">GCM10011519_09610</name>
</gene>
<feature type="signal peptide" evidence="1">
    <location>
        <begin position="1"/>
        <end position="30"/>
    </location>
</feature>
<evidence type="ECO:0000313" key="4">
    <source>
        <dbReference type="Proteomes" id="UP000649179"/>
    </source>
</evidence>
<dbReference type="SMART" id="SM00257">
    <property type="entry name" value="LysM"/>
    <property type="match status" value="1"/>
</dbReference>
<evidence type="ECO:0000313" key="3">
    <source>
        <dbReference type="EMBL" id="GGF38104.1"/>
    </source>
</evidence>
<keyword evidence="4" id="KW-1185">Reference proteome</keyword>
<evidence type="ECO:0000259" key="2">
    <source>
        <dbReference type="PROSITE" id="PS51782"/>
    </source>
</evidence>
<accession>A0A917F302</accession>
<dbReference type="InterPro" id="IPR008258">
    <property type="entry name" value="Transglycosylase_SLT_dom_1"/>
</dbReference>